<evidence type="ECO:0000256" key="1">
    <source>
        <dbReference type="ARBA" id="ARBA00004429"/>
    </source>
</evidence>
<organism evidence="9 10">
    <name type="scientific">Aquisalinus flavus</name>
    <dbReference type="NCBI Taxonomy" id="1526572"/>
    <lineage>
        <taxon>Bacteria</taxon>
        <taxon>Pseudomonadati</taxon>
        <taxon>Pseudomonadota</taxon>
        <taxon>Alphaproteobacteria</taxon>
        <taxon>Parvularculales</taxon>
        <taxon>Parvularculaceae</taxon>
        <taxon>Aquisalinus</taxon>
    </lineage>
</organism>
<dbReference type="Pfam" id="PF06808">
    <property type="entry name" value="DctM"/>
    <property type="match status" value="1"/>
</dbReference>
<dbReference type="PIRSF" id="PIRSF006066">
    <property type="entry name" value="HI0050"/>
    <property type="match status" value="1"/>
</dbReference>
<keyword evidence="2" id="KW-1003">Cell membrane</keyword>
<dbReference type="PANTHER" id="PTHR33362:SF2">
    <property type="entry name" value="TRAP TRANSPORTER LARGE PERMEASE PROTEIN"/>
    <property type="match status" value="1"/>
</dbReference>
<proteinExistence type="inferred from homology"/>
<dbReference type="NCBIfam" id="TIGR00786">
    <property type="entry name" value="dctM"/>
    <property type="match status" value="1"/>
</dbReference>
<keyword evidence="3 7" id="KW-0997">Cell inner membrane</keyword>
<comment type="caution">
    <text evidence="9">The sequence shown here is derived from an EMBL/GenBank/DDBJ whole genome shotgun (WGS) entry which is preliminary data.</text>
</comment>
<evidence type="ECO:0000313" key="10">
    <source>
        <dbReference type="Proteomes" id="UP000613582"/>
    </source>
</evidence>
<dbReference type="InterPro" id="IPR004681">
    <property type="entry name" value="TRAP_DctM"/>
</dbReference>
<comment type="caution">
    <text evidence="7">Lacks conserved residue(s) required for the propagation of feature annotation.</text>
</comment>
<accession>A0A8J2V129</accession>
<feature type="transmembrane region" description="Helical" evidence="7">
    <location>
        <begin position="242"/>
        <end position="260"/>
    </location>
</feature>
<keyword evidence="5 7" id="KW-1133">Transmembrane helix</keyword>
<evidence type="ECO:0000256" key="7">
    <source>
        <dbReference type="RuleBase" id="RU369079"/>
    </source>
</evidence>
<feature type="transmembrane region" description="Helical" evidence="7">
    <location>
        <begin position="47"/>
        <end position="69"/>
    </location>
</feature>
<feature type="domain" description="TRAP C4-dicarboxylate transport system permease DctM subunit" evidence="8">
    <location>
        <begin position="7"/>
        <end position="415"/>
    </location>
</feature>
<evidence type="ECO:0000259" key="8">
    <source>
        <dbReference type="Pfam" id="PF06808"/>
    </source>
</evidence>
<dbReference type="GO" id="GO:0022857">
    <property type="term" value="F:transmembrane transporter activity"/>
    <property type="evidence" value="ECO:0007669"/>
    <property type="project" value="UniProtKB-UniRule"/>
</dbReference>
<dbReference type="AlphaFoldDB" id="A0A8J2V129"/>
<evidence type="ECO:0000256" key="6">
    <source>
        <dbReference type="ARBA" id="ARBA00023136"/>
    </source>
</evidence>
<dbReference type="GO" id="GO:0005886">
    <property type="term" value="C:plasma membrane"/>
    <property type="evidence" value="ECO:0007669"/>
    <property type="project" value="UniProtKB-SubCell"/>
</dbReference>
<gene>
    <name evidence="9" type="ORF">GCM10011342_04690</name>
</gene>
<reference evidence="9" key="2">
    <citation type="submission" date="2020-09" db="EMBL/GenBank/DDBJ databases">
        <authorList>
            <person name="Sun Q."/>
            <person name="Zhou Y."/>
        </authorList>
    </citation>
    <scope>NUCLEOTIDE SEQUENCE</scope>
    <source>
        <strain evidence="9">CGMCC 1.12921</strain>
    </source>
</reference>
<dbReference type="PANTHER" id="PTHR33362">
    <property type="entry name" value="SIALIC ACID TRAP TRANSPORTER PERMEASE PROTEIN SIAT-RELATED"/>
    <property type="match status" value="1"/>
</dbReference>
<reference evidence="9" key="1">
    <citation type="journal article" date="2014" name="Int. J. Syst. Evol. Microbiol.">
        <title>Complete genome sequence of Corynebacterium casei LMG S-19264T (=DSM 44701T), isolated from a smear-ripened cheese.</title>
        <authorList>
            <consortium name="US DOE Joint Genome Institute (JGI-PGF)"/>
            <person name="Walter F."/>
            <person name="Albersmeier A."/>
            <person name="Kalinowski J."/>
            <person name="Ruckert C."/>
        </authorList>
    </citation>
    <scope>NUCLEOTIDE SEQUENCE</scope>
    <source>
        <strain evidence="9">CGMCC 1.12921</strain>
    </source>
</reference>
<evidence type="ECO:0000313" key="9">
    <source>
        <dbReference type="EMBL" id="GGC98805.1"/>
    </source>
</evidence>
<keyword evidence="6 7" id="KW-0472">Membrane</keyword>
<dbReference type="EMBL" id="BMGH01000001">
    <property type="protein sequence ID" value="GGC98805.1"/>
    <property type="molecule type" value="Genomic_DNA"/>
</dbReference>
<comment type="subcellular location">
    <subcellularLocation>
        <location evidence="1 7">Cell inner membrane</location>
        <topology evidence="1 7">Multi-pass membrane protein</topology>
    </subcellularLocation>
</comment>
<dbReference type="RefSeq" id="WP_188159685.1">
    <property type="nucleotide sequence ID" value="NZ_BMGH01000001.1"/>
</dbReference>
<feature type="transmembrane region" description="Helical" evidence="7">
    <location>
        <begin position="397"/>
        <end position="417"/>
    </location>
</feature>
<dbReference type="Proteomes" id="UP000613582">
    <property type="component" value="Unassembled WGS sequence"/>
</dbReference>
<feature type="transmembrane region" description="Helical" evidence="7">
    <location>
        <begin position="360"/>
        <end position="385"/>
    </location>
</feature>
<feature type="transmembrane region" description="Helical" evidence="7">
    <location>
        <begin position="206"/>
        <end position="236"/>
    </location>
</feature>
<feature type="transmembrane region" description="Helical" evidence="7">
    <location>
        <begin position="134"/>
        <end position="151"/>
    </location>
</feature>
<feature type="transmembrane region" description="Helical" evidence="7">
    <location>
        <begin position="272"/>
        <end position="294"/>
    </location>
</feature>
<name>A0A8J2V129_9PROT</name>
<evidence type="ECO:0000256" key="2">
    <source>
        <dbReference type="ARBA" id="ARBA00022475"/>
    </source>
</evidence>
<comment type="function">
    <text evidence="7">Part of the tripartite ATP-independent periplasmic (TRAP) transport system.</text>
</comment>
<protein>
    <recommendedName>
        <fullName evidence="7">TRAP transporter large permease protein</fullName>
    </recommendedName>
</protein>
<keyword evidence="7" id="KW-0813">Transport</keyword>
<comment type="similarity">
    <text evidence="7">Belongs to the TRAP transporter large permease family.</text>
</comment>
<evidence type="ECO:0000256" key="4">
    <source>
        <dbReference type="ARBA" id="ARBA00022692"/>
    </source>
</evidence>
<keyword evidence="10" id="KW-1185">Reference proteome</keyword>
<comment type="subunit">
    <text evidence="7">The complex comprises the extracytoplasmic solute receptor protein and the two transmembrane proteins.</text>
</comment>
<sequence>MELTLLLGALLILLLMGVPVAFALAGASLLTFIFMDIPPIVGLQRMAAGINTFALMAIPFFVFAGELMYRAGIAQRLVKVAEAMFGRAQGGLGQVTIGASMMFGAVSGSSVASVSAIGSALMPMMRERGYDGDYAVNVTVCAAVLGILIPPSHNMIIYAAAAGSGISIGDLFLAGIVPGIIAGAMLMVAAWLVAKKRGYPRGTFPGWRSLIIGLIVAIPGLMTAVIIVVGILAGVFTPTESSAVAVVYTVIIAGLVYRSMGWKEFAQAAAGAARTTAIIMFIIASAGAFGWLLALLQAPEMLAGLITAASENPIVIFLIINLILLILGTFMDMAPLIIIMTPILLPIAEKAGMDPTQFGMVLLLNLSIGLVTPPVGSVLFLGSAIGKVKVEDTVRSIWPFYLALLAALMLVTFVPFLSMGLPTLMNGN</sequence>
<evidence type="ECO:0000256" key="3">
    <source>
        <dbReference type="ARBA" id="ARBA00022519"/>
    </source>
</evidence>
<evidence type="ECO:0000256" key="5">
    <source>
        <dbReference type="ARBA" id="ARBA00022989"/>
    </source>
</evidence>
<dbReference type="InterPro" id="IPR010656">
    <property type="entry name" value="DctM"/>
</dbReference>
<feature type="transmembrane region" description="Helical" evidence="7">
    <location>
        <begin position="314"/>
        <end position="339"/>
    </location>
</feature>
<keyword evidence="4 7" id="KW-0812">Transmembrane</keyword>
<feature type="transmembrane region" description="Helical" evidence="7">
    <location>
        <begin position="171"/>
        <end position="194"/>
    </location>
</feature>